<dbReference type="STRING" id="188477.A0A433SXR8"/>
<dbReference type="InterPro" id="IPR002842">
    <property type="entry name" value="ATPase_V1_Esu"/>
</dbReference>
<keyword evidence="5" id="KW-1185">Reference proteome</keyword>
<dbReference type="GO" id="GO:0033178">
    <property type="term" value="C:proton-transporting two-sector ATPase complex, catalytic domain"/>
    <property type="evidence" value="ECO:0007669"/>
    <property type="project" value="InterPro"/>
</dbReference>
<dbReference type="OrthoDB" id="10263003at2759"/>
<comment type="caution">
    <text evidence="4">The sequence shown here is derived from an EMBL/GenBank/DDBJ whole genome shotgun (WGS) entry which is preliminary data.</text>
</comment>
<dbReference type="PANTHER" id="PTHR45715">
    <property type="entry name" value="ATPASE H+-TRANSPORTING V1 SUBUNIT E1A-RELATED"/>
    <property type="match status" value="1"/>
</dbReference>
<dbReference type="Gene3D" id="6.10.250.1620">
    <property type="match status" value="1"/>
</dbReference>
<comment type="similarity">
    <text evidence="1">Belongs to the V-ATPase E subunit family.</text>
</comment>
<evidence type="ECO:0000256" key="2">
    <source>
        <dbReference type="ARBA" id="ARBA00022448"/>
    </source>
</evidence>
<dbReference type="AlphaFoldDB" id="A0A433SXR8"/>
<dbReference type="EMBL" id="RQTK01000870">
    <property type="protein sequence ID" value="RUS74068.1"/>
    <property type="molecule type" value="Genomic_DNA"/>
</dbReference>
<evidence type="ECO:0000313" key="5">
    <source>
        <dbReference type="Proteomes" id="UP000271974"/>
    </source>
</evidence>
<name>A0A433SXR8_ELYCH</name>
<evidence type="ECO:0008006" key="6">
    <source>
        <dbReference type="Google" id="ProtNLM"/>
    </source>
</evidence>
<dbReference type="GO" id="GO:0046961">
    <property type="term" value="F:proton-transporting ATPase activity, rotational mechanism"/>
    <property type="evidence" value="ECO:0007669"/>
    <property type="project" value="InterPro"/>
</dbReference>
<dbReference type="SUPFAM" id="SSF160527">
    <property type="entry name" value="V-type ATPase subunit E-like"/>
    <property type="match status" value="1"/>
</dbReference>
<protein>
    <recommendedName>
        <fullName evidence="6">V-type proton ATPase subunit E</fullName>
    </recommendedName>
</protein>
<dbReference type="Pfam" id="PF01991">
    <property type="entry name" value="vATP-synt_E"/>
    <property type="match status" value="1"/>
</dbReference>
<dbReference type="InterPro" id="IPR038495">
    <property type="entry name" value="ATPase_E_C"/>
</dbReference>
<keyword evidence="3" id="KW-0406">Ion transport</keyword>
<evidence type="ECO:0000313" key="4">
    <source>
        <dbReference type="EMBL" id="RUS74068.1"/>
    </source>
</evidence>
<evidence type="ECO:0000256" key="3">
    <source>
        <dbReference type="ARBA" id="ARBA00023065"/>
    </source>
</evidence>
<dbReference type="Proteomes" id="UP000271974">
    <property type="component" value="Unassembled WGS sequence"/>
</dbReference>
<proteinExistence type="inferred from homology"/>
<dbReference type="Gene3D" id="3.30.2320.30">
    <property type="entry name" value="ATP synthase, E subunit, C-terminal"/>
    <property type="match status" value="1"/>
</dbReference>
<evidence type="ECO:0000256" key="1">
    <source>
        <dbReference type="ARBA" id="ARBA00005901"/>
    </source>
</evidence>
<gene>
    <name evidence="4" type="ORF">EGW08_018175</name>
</gene>
<organism evidence="4 5">
    <name type="scientific">Elysia chlorotica</name>
    <name type="common">Eastern emerald elysia</name>
    <name type="synonym">Sea slug</name>
    <dbReference type="NCBI Taxonomy" id="188477"/>
    <lineage>
        <taxon>Eukaryota</taxon>
        <taxon>Metazoa</taxon>
        <taxon>Spiralia</taxon>
        <taxon>Lophotrochozoa</taxon>
        <taxon>Mollusca</taxon>
        <taxon>Gastropoda</taxon>
        <taxon>Heterobranchia</taxon>
        <taxon>Euthyneura</taxon>
        <taxon>Panpulmonata</taxon>
        <taxon>Sacoglossa</taxon>
        <taxon>Placobranchoidea</taxon>
        <taxon>Plakobranchidae</taxon>
        <taxon>Elysia</taxon>
    </lineage>
</organism>
<accession>A0A433SXR8</accession>
<keyword evidence="2" id="KW-0813">Transport</keyword>
<reference evidence="4 5" key="1">
    <citation type="submission" date="2019-01" db="EMBL/GenBank/DDBJ databases">
        <title>A draft genome assembly of the solar-powered sea slug Elysia chlorotica.</title>
        <authorList>
            <person name="Cai H."/>
            <person name="Li Q."/>
            <person name="Fang X."/>
            <person name="Li J."/>
            <person name="Curtis N.E."/>
            <person name="Altenburger A."/>
            <person name="Shibata T."/>
            <person name="Feng M."/>
            <person name="Maeda T."/>
            <person name="Schwartz J.A."/>
            <person name="Shigenobu S."/>
            <person name="Lundholm N."/>
            <person name="Nishiyama T."/>
            <person name="Yang H."/>
            <person name="Hasebe M."/>
            <person name="Li S."/>
            <person name="Pierce S.K."/>
            <person name="Wang J."/>
        </authorList>
    </citation>
    <scope>NUCLEOTIDE SEQUENCE [LARGE SCALE GENOMIC DNA]</scope>
    <source>
        <strain evidence="4">EC2010</strain>
        <tissue evidence="4">Whole organism of an adult</tissue>
    </source>
</reference>
<sequence length="230" mass="26061">MAGMSDADVQGQIAHMIAFIEQEASEKVEEIECKAEEEFNLEKGRLVATARAKIIEHFDKKIKQVELQKKIQHSNLLNASRLQVLKHKEKLVNNLFESISSDSARISQDDAQKYRKALTDLTLQALCRLLEPRVTVLVRQQDFQLMQSLIPGIQESYVGLTKGKYQVDISIDEQNFLSADLIGGIVMTAQNGKISINNTLDERLKHIGRQMQPQIRGMLFGPNPNRTFND</sequence>